<dbReference type="AlphaFoldDB" id="A0AAW2EID2"/>
<gene>
    <name evidence="6" type="ORF">PUN28_018574</name>
</gene>
<reference evidence="6 7" key="1">
    <citation type="submission" date="2023-03" db="EMBL/GenBank/DDBJ databases">
        <title>High recombination rates correlate with genetic variation in Cardiocondyla obscurior ants.</title>
        <authorList>
            <person name="Errbii M."/>
        </authorList>
    </citation>
    <scope>NUCLEOTIDE SEQUENCE [LARGE SCALE GENOMIC DNA]</scope>
    <source>
        <strain evidence="6">Alpha-2009</strain>
        <tissue evidence="6">Whole body</tissue>
    </source>
</reference>
<dbReference type="EMBL" id="JADYXP020000023">
    <property type="protein sequence ID" value="KAL0102124.1"/>
    <property type="molecule type" value="Genomic_DNA"/>
</dbReference>
<dbReference type="InterPro" id="IPR013098">
    <property type="entry name" value="Ig_I-set"/>
</dbReference>
<feature type="domain" description="Ig-like" evidence="5">
    <location>
        <begin position="328"/>
        <end position="421"/>
    </location>
</feature>
<feature type="domain" description="Ig-like" evidence="5">
    <location>
        <begin position="426"/>
        <end position="520"/>
    </location>
</feature>
<dbReference type="InterPro" id="IPR050958">
    <property type="entry name" value="Cell_Adh-Cytoskel_Orgn"/>
</dbReference>
<feature type="region of interest" description="Disordered" evidence="4">
    <location>
        <begin position="757"/>
        <end position="777"/>
    </location>
</feature>
<dbReference type="InterPro" id="IPR003598">
    <property type="entry name" value="Ig_sub2"/>
</dbReference>
<feature type="domain" description="Ig-like" evidence="5">
    <location>
        <begin position="9"/>
        <end position="102"/>
    </location>
</feature>
<dbReference type="PANTHER" id="PTHR45080">
    <property type="entry name" value="CONTACTIN 5"/>
    <property type="match status" value="1"/>
</dbReference>
<evidence type="ECO:0000256" key="4">
    <source>
        <dbReference type="SAM" id="MobiDB-lite"/>
    </source>
</evidence>
<dbReference type="Pfam" id="PF07679">
    <property type="entry name" value="I-set"/>
    <property type="match status" value="6"/>
</dbReference>
<dbReference type="FunFam" id="2.60.40.10:FF:000107">
    <property type="entry name" value="Myosin, light chain kinase a"/>
    <property type="match status" value="1"/>
</dbReference>
<keyword evidence="3" id="KW-0393">Immunoglobulin domain</keyword>
<evidence type="ECO:0000256" key="3">
    <source>
        <dbReference type="ARBA" id="ARBA00023319"/>
    </source>
</evidence>
<evidence type="ECO:0000256" key="1">
    <source>
        <dbReference type="ARBA" id="ARBA00022729"/>
    </source>
</evidence>
<dbReference type="InterPro" id="IPR013783">
    <property type="entry name" value="Ig-like_fold"/>
</dbReference>
<sequence>MGVADDFAPSFTQKPQLRQEDDGNKLIFECQLVSSPKPDIAWFRGEIELSEDDRTNFKVQSVGTNKFLVVLELDDVIETDAGLYKVKAKNKMGEVAASINLNFSPMDEPREKQIDGIAPTFAKKPAIRQEDDGKRLLFECRITADPTPKITWFHSGNMVKDSPRHKLTVDKDGHSYFATLEIKNVTVEDAGKYKVMAKNELGESNATISLNFDNAEEGAGCAPSFIEKPRIIPNETGTLITMKCKCKANPKPEVTWFRGSNVVKESSKISIKSKTVEEDIYELIMEIKDPSGPDGGTYRCHVKNEYGESNANLNLNIEAEPEPEGDGPTFVEKPRIQSQNKGKLVIMDCKVKAKPKPQIVWTHAGKVVKESSKISINIVQEKDDIYYIKLTLNDPGPEDSGLYKCNIKNDLGELNANLTLNVEIIPVIKEKPKVVKIVKKKTVVIECHVLSQFAPDCTWFKESQAVKEDSRHKLQVEQVKDGEFAVKLEIEQMSATDKGTYKLVARNEKGEATSQVVEVTEIPDQGEKPKIVTGLKSITVEEGKTVELVATLATQDRKVTVIWQRDSTVIKASKDIMISFNGLDMKLTITSASTELSGTYKVVASNEYGQDESSARLVVKKKEEKKKDEEEEKKKKKVEKKEEKKEEEKKEEKKVEKKVDEKKEEEKKVISSVWSDDDEEPEEFEEEEEVVSVIESSIISTEAILEDSDSEIISRVEDKPDLKPNGIDKPKIEKKMEILQKDEEIVNNVEERKSIKKKSAEKVEDKKEEEKVSVIIL</sequence>
<evidence type="ECO:0000313" key="6">
    <source>
        <dbReference type="EMBL" id="KAL0102124.1"/>
    </source>
</evidence>
<feature type="domain" description="Ig-like" evidence="5">
    <location>
        <begin position="223"/>
        <end position="316"/>
    </location>
</feature>
<keyword evidence="7" id="KW-1185">Reference proteome</keyword>
<evidence type="ECO:0000313" key="7">
    <source>
        <dbReference type="Proteomes" id="UP001430953"/>
    </source>
</evidence>
<feature type="compositionally biased region" description="Basic and acidic residues" evidence="4">
    <location>
        <begin position="639"/>
        <end position="669"/>
    </location>
</feature>
<evidence type="ECO:0000256" key="2">
    <source>
        <dbReference type="ARBA" id="ARBA00023157"/>
    </source>
</evidence>
<comment type="caution">
    <text evidence="6">The sequence shown here is derived from an EMBL/GenBank/DDBJ whole genome shotgun (WGS) entry which is preliminary data.</text>
</comment>
<feature type="domain" description="Ig-like" evidence="5">
    <location>
        <begin position="529"/>
        <end position="618"/>
    </location>
</feature>
<dbReference type="FunFam" id="2.60.40.10:FF:000097">
    <property type="entry name" value="Bent, isoform F"/>
    <property type="match status" value="5"/>
</dbReference>
<dbReference type="Proteomes" id="UP001430953">
    <property type="component" value="Unassembled WGS sequence"/>
</dbReference>
<keyword evidence="1" id="KW-0732">Signal</keyword>
<proteinExistence type="predicted"/>
<feature type="region of interest" description="Disordered" evidence="4">
    <location>
        <begin position="613"/>
        <end position="691"/>
    </location>
</feature>
<organism evidence="6 7">
    <name type="scientific">Cardiocondyla obscurior</name>
    <dbReference type="NCBI Taxonomy" id="286306"/>
    <lineage>
        <taxon>Eukaryota</taxon>
        <taxon>Metazoa</taxon>
        <taxon>Ecdysozoa</taxon>
        <taxon>Arthropoda</taxon>
        <taxon>Hexapoda</taxon>
        <taxon>Insecta</taxon>
        <taxon>Pterygota</taxon>
        <taxon>Neoptera</taxon>
        <taxon>Endopterygota</taxon>
        <taxon>Hymenoptera</taxon>
        <taxon>Apocrita</taxon>
        <taxon>Aculeata</taxon>
        <taxon>Formicoidea</taxon>
        <taxon>Formicidae</taxon>
        <taxon>Myrmicinae</taxon>
        <taxon>Cardiocondyla</taxon>
    </lineage>
</organism>
<dbReference type="InterPro" id="IPR036179">
    <property type="entry name" value="Ig-like_dom_sf"/>
</dbReference>
<feature type="domain" description="Ig-like" evidence="5">
    <location>
        <begin position="119"/>
        <end position="209"/>
    </location>
</feature>
<dbReference type="Gene3D" id="2.60.40.10">
    <property type="entry name" value="Immunoglobulins"/>
    <property type="match status" value="6"/>
</dbReference>
<feature type="compositionally biased region" description="Acidic residues" evidence="4">
    <location>
        <begin position="675"/>
        <end position="690"/>
    </location>
</feature>
<dbReference type="PROSITE" id="PS50835">
    <property type="entry name" value="IG_LIKE"/>
    <property type="match status" value="6"/>
</dbReference>
<keyword evidence="2" id="KW-1015">Disulfide bond</keyword>
<dbReference type="PANTHER" id="PTHR45080:SF8">
    <property type="entry name" value="IG-LIKE DOMAIN-CONTAINING PROTEIN"/>
    <property type="match status" value="1"/>
</dbReference>
<accession>A0AAW2EID2</accession>
<dbReference type="GO" id="GO:0007156">
    <property type="term" value="P:homophilic cell adhesion via plasma membrane adhesion molecules"/>
    <property type="evidence" value="ECO:0007669"/>
    <property type="project" value="TreeGrafter"/>
</dbReference>
<dbReference type="SUPFAM" id="SSF48726">
    <property type="entry name" value="Immunoglobulin"/>
    <property type="match status" value="6"/>
</dbReference>
<dbReference type="GO" id="GO:0005886">
    <property type="term" value="C:plasma membrane"/>
    <property type="evidence" value="ECO:0007669"/>
    <property type="project" value="TreeGrafter"/>
</dbReference>
<dbReference type="InterPro" id="IPR007110">
    <property type="entry name" value="Ig-like_dom"/>
</dbReference>
<dbReference type="InterPro" id="IPR003599">
    <property type="entry name" value="Ig_sub"/>
</dbReference>
<evidence type="ECO:0000259" key="5">
    <source>
        <dbReference type="PROSITE" id="PS50835"/>
    </source>
</evidence>
<name>A0AAW2EID2_9HYME</name>
<dbReference type="SMART" id="SM00408">
    <property type="entry name" value="IGc2"/>
    <property type="match status" value="6"/>
</dbReference>
<dbReference type="SMART" id="SM00409">
    <property type="entry name" value="IG"/>
    <property type="match status" value="6"/>
</dbReference>
<protein>
    <recommendedName>
        <fullName evidence="5">Ig-like domain-containing protein</fullName>
    </recommendedName>
</protein>